<proteinExistence type="predicted"/>
<dbReference type="KEGG" id="fli:Fleli_0106"/>
<keyword evidence="1" id="KW-0732">Signal</keyword>
<gene>
    <name evidence="2" type="ordered locus">Fleli_0106</name>
</gene>
<sequence precursor="true">MAQTKITLFFSLLFFAILNTATAQENSSQKSSFKKNTIGMQAGYTQSYIKDLNYSPLNYSAQGFNIGLSYERITKKENLFFLKTDFSSSTLSHKISDKFDADRYLVNLEIGYLKNIHLSNEKLNLKIGGSYHSYIDATFFDGIEAITFFTLHGVDISTRFSYQISSKKRLTTSLSVPVFGLLVRPPYTGWDKFIIESQDTPAKVFFRGDLASINKYVALNWNLNYSYSLSPKWNLSAQYQLRYYKTKELDLAKYLTNQLSFGANFKF</sequence>
<dbReference type="EMBL" id="CP003345">
    <property type="protein sequence ID" value="AFM02608.1"/>
    <property type="molecule type" value="Genomic_DNA"/>
</dbReference>
<dbReference type="RefSeq" id="WP_014796076.1">
    <property type="nucleotide sequence ID" value="NC_018018.1"/>
</dbReference>
<organism evidence="2 3">
    <name type="scientific">Bernardetia litoralis (strain ATCC 23117 / DSM 6794 / NBRC 15988 / NCIMB 1366 / Fx l1 / Sio-4)</name>
    <name type="common">Flexibacter litoralis</name>
    <dbReference type="NCBI Taxonomy" id="880071"/>
    <lineage>
        <taxon>Bacteria</taxon>
        <taxon>Pseudomonadati</taxon>
        <taxon>Bacteroidota</taxon>
        <taxon>Cytophagia</taxon>
        <taxon>Cytophagales</taxon>
        <taxon>Bernardetiaceae</taxon>
        <taxon>Bernardetia</taxon>
    </lineage>
</organism>
<dbReference type="Proteomes" id="UP000006054">
    <property type="component" value="Chromosome"/>
</dbReference>
<evidence type="ECO:0000313" key="3">
    <source>
        <dbReference type="Proteomes" id="UP000006054"/>
    </source>
</evidence>
<keyword evidence="3" id="KW-1185">Reference proteome</keyword>
<accession>I4AF73</accession>
<dbReference type="OrthoDB" id="1418244at2"/>
<dbReference type="HOGENOM" id="CLU_1076430_0_0_10"/>
<dbReference type="eggNOG" id="ENOG5032V1Y">
    <property type="taxonomic scope" value="Bacteria"/>
</dbReference>
<reference evidence="3" key="1">
    <citation type="submission" date="2012-06" db="EMBL/GenBank/DDBJ databases">
        <title>The complete genome of Flexibacter litoralis DSM 6794.</title>
        <authorList>
            <person name="Lucas S."/>
            <person name="Copeland A."/>
            <person name="Lapidus A."/>
            <person name="Glavina del Rio T."/>
            <person name="Dalin E."/>
            <person name="Tice H."/>
            <person name="Bruce D."/>
            <person name="Goodwin L."/>
            <person name="Pitluck S."/>
            <person name="Peters L."/>
            <person name="Ovchinnikova G."/>
            <person name="Lu M."/>
            <person name="Kyrpides N."/>
            <person name="Mavromatis K."/>
            <person name="Ivanova N."/>
            <person name="Brettin T."/>
            <person name="Detter J.C."/>
            <person name="Han C."/>
            <person name="Larimer F."/>
            <person name="Land M."/>
            <person name="Hauser L."/>
            <person name="Markowitz V."/>
            <person name="Cheng J.-F."/>
            <person name="Hugenholtz P."/>
            <person name="Woyke T."/>
            <person name="Wu D."/>
            <person name="Spring S."/>
            <person name="Lang E."/>
            <person name="Kopitz M."/>
            <person name="Brambilla E."/>
            <person name="Klenk H.-P."/>
            <person name="Eisen J.A."/>
        </authorList>
    </citation>
    <scope>NUCLEOTIDE SEQUENCE [LARGE SCALE GENOMIC DNA]</scope>
    <source>
        <strain evidence="3">ATCC 23117 / DSM 6794 / NBRC 15988 / NCIMB 1366 / Sio-4</strain>
    </source>
</reference>
<evidence type="ECO:0000256" key="1">
    <source>
        <dbReference type="SAM" id="SignalP"/>
    </source>
</evidence>
<feature type="signal peptide" evidence="1">
    <location>
        <begin position="1"/>
        <end position="23"/>
    </location>
</feature>
<protein>
    <recommendedName>
        <fullName evidence="4">Outer membrane protein beta-barrel domain-containing protein</fullName>
    </recommendedName>
</protein>
<dbReference type="STRING" id="880071.Fleli_0106"/>
<evidence type="ECO:0000313" key="2">
    <source>
        <dbReference type="EMBL" id="AFM02608.1"/>
    </source>
</evidence>
<dbReference type="AlphaFoldDB" id="I4AF73"/>
<feature type="chain" id="PRO_5003685624" description="Outer membrane protein beta-barrel domain-containing protein" evidence="1">
    <location>
        <begin position="24"/>
        <end position="267"/>
    </location>
</feature>
<evidence type="ECO:0008006" key="4">
    <source>
        <dbReference type="Google" id="ProtNLM"/>
    </source>
</evidence>
<name>I4AF73_BERLS</name>